<organism evidence="2 3">
    <name type="scientific">Mytilus coruscus</name>
    <name type="common">Sea mussel</name>
    <dbReference type="NCBI Taxonomy" id="42192"/>
    <lineage>
        <taxon>Eukaryota</taxon>
        <taxon>Metazoa</taxon>
        <taxon>Spiralia</taxon>
        <taxon>Lophotrochozoa</taxon>
        <taxon>Mollusca</taxon>
        <taxon>Bivalvia</taxon>
        <taxon>Autobranchia</taxon>
        <taxon>Pteriomorphia</taxon>
        <taxon>Mytilida</taxon>
        <taxon>Mytiloidea</taxon>
        <taxon>Mytilidae</taxon>
        <taxon>Mytilinae</taxon>
        <taxon>Mytilus</taxon>
    </lineage>
</organism>
<name>A0A6J8CUP0_MYTCO</name>
<keyword evidence="3" id="KW-1185">Reference proteome</keyword>
<accession>A0A6J8CUP0</accession>
<feature type="region of interest" description="Disordered" evidence="1">
    <location>
        <begin position="1"/>
        <end position="22"/>
    </location>
</feature>
<dbReference type="PANTHER" id="PTHR33050:SF7">
    <property type="entry name" value="RIBONUCLEASE H"/>
    <property type="match status" value="1"/>
</dbReference>
<dbReference type="InterPro" id="IPR012337">
    <property type="entry name" value="RNaseH-like_sf"/>
</dbReference>
<dbReference type="EMBL" id="CACVKT020005972">
    <property type="protein sequence ID" value="CAC5399139.1"/>
    <property type="molecule type" value="Genomic_DNA"/>
</dbReference>
<dbReference type="SUPFAM" id="SSF53098">
    <property type="entry name" value="Ribonuclease H-like"/>
    <property type="match status" value="1"/>
</dbReference>
<dbReference type="Proteomes" id="UP000507470">
    <property type="component" value="Unassembled WGS sequence"/>
</dbReference>
<evidence type="ECO:0000313" key="3">
    <source>
        <dbReference type="Proteomes" id="UP000507470"/>
    </source>
</evidence>
<gene>
    <name evidence="2" type="ORF">MCOR_33427</name>
</gene>
<dbReference type="PANTHER" id="PTHR33050">
    <property type="entry name" value="REVERSE TRANSCRIPTASE DOMAIN-CONTAINING PROTEIN"/>
    <property type="match status" value="1"/>
</dbReference>
<dbReference type="InterPro" id="IPR052055">
    <property type="entry name" value="Hepadnavirus_pol/RT"/>
</dbReference>
<feature type="compositionally biased region" description="Polar residues" evidence="1">
    <location>
        <begin position="11"/>
        <end position="20"/>
    </location>
</feature>
<proteinExistence type="predicted"/>
<sequence length="495" mass="57052">MSDSGEEITVDNHTNVQNPKDANEFSAVDFNTKIDIALDKQRSSIVSELQEKLQVNTEIKGEGIKIQFSFNQERLSNLDRIKNFLSKGSVEEVFELIDSEKKALSHRNKLLRIADRHGWGTAKEYSDSDLTDNNEQSEFDDNFRSKSKTVKNSLKSCLEFWRDTLKPSDFILNVIEYGYSKVFWDSKISLPPEARDELHFWSQNIDSLSPRVISPWFRLPERIIYTDASDDAGAGILLDESSETFHCMWDDFDKAQSSTFRELKAVELLLKTMGSKLENKFVKLYSDNQNVIRIVQVGSMKSPLQCLAFSIFNTYLLFNIDLSVAWVPRLQNCTADFVSKIFDFDDWGIHQRIFRYFEKLWGPFTCNLFASSNNYKVAKYYSLFWTPGTSGVDAFAHNWALENSWIVPPIHLINRTIRYLFFCSAKGVLVVPKWISASFWPSIVDMNGKYLPCIVDYVEYKYPTNFFIPGSDKSSIFATQTFQSSILVLHFDASI</sequence>
<evidence type="ECO:0008006" key="4">
    <source>
        <dbReference type="Google" id="ProtNLM"/>
    </source>
</evidence>
<protein>
    <recommendedName>
        <fullName evidence="4">RNase H type-1 domain-containing protein</fullName>
    </recommendedName>
</protein>
<reference evidence="2 3" key="1">
    <citation type="submission" date="2020-06" db="EMBL/GenBank/DDBJ databases">
        <authorList>
            <person name="Li R."/>
            <person name="Bekaert M."/>
        </authorList>
    </citation>
    <scope>NUCLEOTIDE SEQUENCE [LARGE SCALE GENOMIC DNA]</scope>
    <source>
        <strain evidence="3">wild</strain>
    </source>
</reference>
<evidence type="ECO:0000313" key="2">
    <source>
        <dbReference type="EMBL" id="CAC5399139.1"/>
    </source>
</evidence>
<dbReference type="OrthoDB" id="10334341at2759"/>
<evidence type="ECO:0000256" key="1">
    <source>
        <dbReference type="SAM" id="MobiDB-lite"/>
    </source>
</evidence>
<dbReference type="CDD" id="cd09275">
    <property type="entry name" value="RNase_HI_RT_DIRS1"/>
    <property type="match status" value="1"/>
</dbReference>
<dbReference type="AlphaFoldDB" id="A0A6J8CUP0"/>